<evidence type="ECO:0000313" key="2">
    <source>
        <dbReference type="Proteomes" id="UP000028521"/>
    </source>
</evidence>
<dbReference type="STRING" id="1197477.IA57_12550"/>
<dbReference type="Pfam" id="PF08907">
    <property type="entry name" value="DUF1853"/>
    <property type="match status" value="1"/>
</dbReference>
<comment type="caution">
    <text evidence="1">The sequence shown here is derived from an EMBL/GenBank/DDBJ whole genome shotgun (WGS) entry which is preliminary data.</text>
</comment>
<reference evidence="2" key="2">
    <citation type="submission" date="2014-07" db="EMBL/GenBank/DDBJ databases">
        <title>Genome sequence of Mangrovimonas yunxiaonensis.</title>
        <authorList>
            <person name="Li Y."/>
            <person name="Zheng T."/>
        </authorList>
    </citation>
    <scope>NUCLEOTIDE SEQUENCE [LARGE SCALE GENOMIC DNA]</scope>
    <source>
        <strain evidence="2">LY01</strain>
    </source>
</reference>
<reference evidence="1 2" key="1">
    <citation type="journal article" date="2014" name="Genome Announc.">
        <title>Draft Genome Sequence of the Algicidal Bacterium Mangrovimonas yunxiaonensis Strain LY01.</title>
        <authorList>
            <person name="Li Y."/>
            <person name="Zhu H."/>
            <person name="Li C."/>
            <person name="Zhang H."/>
            <person name="Chen Z."/>
            <person name="Zheng W."/>
            <person name="Xu H."/>
            <person name="Zheng T."/>
        </authorList>
    </citation>
    <scope>NUCLEOTIDE SEQUENCE [LARGE SCALE GENOMIC DNA]</scope>
    <source>
        <strain evidence="1 2">LY01</strain>
    </source>
</reference>
<name>A0A084THQ6_9FLAO</name>
<dbReference type="Proteomes" id="UP000028521">
    <property type="component" value="Unassembled WGS sequence"/>
</dbReference>
<evidence type="ECO:0000313" key="1">
    <source>
        <dbReference type="EMBL" id="KFB00242.1"/>
    </source>
</evidence>
<dbReference type="AlphaFoldDB" id="A0A084THQ6"/>
<protein>
    <recommendedName>
        <fullName evidence="3">DUF1853 domain-containing protein</fullName>
    </recommendedName>
</protein>
<proteinExistence type="predicted"/>
<evidence type="ECO:0008006" key="3">
    <source>
        <dbReference type="Google" id="ProtNLM"/>
    </source>
</evidence>
<dbReference type="InterPro" id="IPR015003">
    <property type="entry name" value="DUF1853"/>
</dbReference>
<gene>
    <name evidence="1" type="ORF">IA57_12550</name>
</gene>
<dbReference type="eggNOG" id="COG3782">
    <property type="taxonomic scope" value="Bacteria"/>
</dbReference>
<accession>A0A084THQ6</accession>
<dbReference type="EMBL" id="JPFK01000009">
    <property type="protein sequence ID" value="KFB00242.1"/>
    <property type="molecule type" value="Genomic_DNA"/>
</dbReference>
<keyword evidence="2" id="KW-1185">Reference proteome</keyword>
<organism evidence="1 2">
    <name type="scientific">Mangrovimonas yunxiaonensis</name>
    <dbReference type="NCBI Taxonomy" id="1197477"/>
    <lineage>
        <taxon>Bacteria</taxon>
        <taxon>Pseudomonadati</taxon>
        <taxon>Bacteroidota</taxon>
        <taxon>Flavobacteriia</taxon>
        <taxon>Flavobacteriales</taxon>
        <taxon>Flavobacteriaceae</taxon>
        <taxon>Mangrovimonas</taxon>
    </lineage>
</organism>
<sequence>MCNNQQRYIGFLNTPHLWKNVPIKGLQQFSMVPTQIPFHTVVAKNMRLGKLVERFVSQQLQHDSRLKLLAENLIISKNKRTIGELDCLFTKDGQPYHLEVVYKFYLYDSSVGTSEIDHWIGPNRKDSFTEKLDKLKTKQLPLLYRDETKPTLKQFNLEANHIKQCVCFKAQLFIPYGLKNHTFKHINPNCIVGYYYKLKEVSQLTHCKFFIPKKLDWLSKIDIQINWLTFKEFTPLLQVLLEQKRAPMVWIKTPKGHTKKGFVVWW</sequence>
<dbReference type="RefSeq" id="WP_036124072.1">
    <property type="nucleotide sequence ID" value="NZ_BMET01000003.1"/>
</dbReference>
<dbReference type="OrthoDB" id="1466769at2"/>